<dbReference type="Gene3D" id="3.40.50.720">
    <property type="entry name" value="NAD(P)-binding Rossmann-like Domain"/>
    <property type="match status" value="1"/>
</dbReference>
<dbReference type="PANTHER" id="PTHR24320:SF252">
    <property type="entry name" value="DEHYDROGENASE_REDUCTASE FAMILY PROTEIN, PUTATIVE (AFU_ORTHOLOGUE AFUA_3G08550)-RELATED"/>
    <property type="match status" value="1"/>
</dbReference>
<keyword evidence="2" id="KW-0521">NADP</keyword>
<dbReference type="InterPro" id="IPR036291">
    <property type="entry name" value="NAD(P)-bd_dom_sf"/>
</dbReference>
<dbReference type="EMBL" id="PPTA01000003">
    <property type="protein sequence ID" value="TFB04982.1"/>
    <property type="molecule type" value="Genomic_DNA"/>
</dbReference>
<dbReference type="PANTHER" id="PTHR24320">
    <property type="entry name" value="RETINOL DEHYDROGENASE"/>
    <property type="match status" value="1"/>
</dbReference>
<dbReference type="PRINTS" id="PR00081">
    <property type="entry name" value="GDHRDH"/>
</dbReference>
<keyword evidence="5" id="KW-1185">Reference proteome</keyword>
<sequence>MIQPHIPPTPSDASVSGNTIIVTGGNSGLGYEAARRFLTLGASRIILACRSVGKGQEAASALRAHPTVKKANPNAFIDVFELDLDDYQSGLCFSNRVKAEVKELDILLNNGGQVVLGYEKSKSAHERSMQVNCYTHLLISLELFPLLRSTAAVKGVPSRITFTGSATQIYQNTLTKNPTSPDSTVLGHFDDEANFNKLYRYADTKTVVNAYVRRLAALAPSEVVVNNACPGLVQTDIDKNLPFYLKLPMWLIRRSTGRTVEEGARTLVYATVVAGPETNGKFLQHNRIDPGAAFLNTPEGEEFVGKLWKESVQDVAAVDPDLGSYA</sequence>
<dbReference type="SUPFAM" id="SSF51735">
    <property type="entry name" value="NAD(P)-binding Rossmann-fold domains"/>
    <property type="match status" value="1"/>
</dbReference>
<evidence type="ECO:0000313" key="5">
    <source>
        <dbReference type="Proteomes" id="UP001642720"/>
    </source>
</evidence>
<dbReference type="GeneID" id="300574499"/>
<comment type="caution">
    <text evidence="4">The sequence shown here is derived from an EMBL/GenBank/DDBJ whole genome shotgun (WGS) entry which is preliminary data.</text>
</comment>
<accession>A0ABY2HBS4</accession>
<dbReference type="Proteomes" id="UP001642720">
    <property type="component" value="Unassembled WGS sequence"/>
</dbReference>
<evidence type="ECO:0000256" key="1">
    <source>
        <dbReference type="ARBA" id="ARBA00006484"/>
    </source>
</evidence>
<evidence type="ECO:0000256" key="3">
    <source>
        <dbReference type="ARBA" id="ARBA00023002"/>
    </source>
</evidence>
<proteinExistence type="inferred from homology"/>
<dbReference type="Pfam" id="PF00106">
    <property type="entry name" value="adh_short"/>
    <property type="match status" value="1"/>
</dbReference>
<gene>
    <name evidence="4" type="ORF">CCMA1212_002672</name>
</gene>
<dbReference type="RefSeq" id="XP_073561183.1">
    <property type="nucleotide sequence ID" value="XM_073700049.1"/>
</dbReference>
<name>A0ABY2HBS4_9HYPO</name>
<keyword evidence="3" id="KW-0560">Oxidoreductase</keyword>
<evidence type="ECO:0000256" key="2">
    <source>
        <dbReference type="ARBA" id="ARBA00022857"/>
    </source>
</evidence>
<evidence type="ECO:0000313" key="4">
    <source>
        <dbReference type="EMBL" id="TFB04982.1"/>
    </source>
</evidence>
<protein>
    <submittedName>
        <fullName evidence="4">Short chain dehydrogenase yanD</fullName>
    </submittedName>
</protein>
<dbReference type="InterPro" id="IPR002347">
    <property type="entry name" value="SDR_fam"/>
</dbReference>
<organism evidence="4 5">
    <name type="scientific">Trichoderma ghanense</name>
    <dbReference type="NCBI Taxonomy" id="65468"/>
    <lineage>
        <taxon>Eukaryota</taxon>
        <taxon>Fungi</taxon>
        <taxon>Dikarya</taxon>
        <taxon>Ascomycota</taxon>
        <taxon>Pezizomycotina</taxon>
        <taxon>Sordariomycetes</taxon>
        <taxon>Hypocreomycetidae</taxon>
        <taxon>Hypocreales</taxon>
        <taxon>Hypocreaceae</taxon>
        <taxon>Trichoderma</taxon>
    </lineage>
</organism>
<comment type="similarity">
    <text evidence="1">Belongs to the short-chain dehydrogenases/reductases (SDR) family.</text>
</comment>
<reference evidence="4 5" key="1">
    <citation type="submission" date="2018-01" db="EMBL/GenBank/DDBJ databases">
        <title>Genome characterization of the sugarcane-associated fungus Trichoderma ghanense CCMA-1212 and their application in lignocelulose bioconversion.</title>
        <authorList>
            <person name="Steindorff A.S."/>
            <person name="Mendes T.D."/>
            <person name="Vilela E.S.D."/>
            <person name="Rodrigues D.S."/>
            <person name="Formighieri E.F."/>
            <person name="Melo I.S."/>
            <person name="Favaro L.C.L."/>
        </authorList>
    </citation>
    <scope>NUCLEOTIDE SEQUENCE [LARGE SCALE GENOMIC DNA]</scope>
    <source>
        <strain evidence="4 5">CCMA-1212</strain>
    </source>
</reference>